<reference evidence="2" key="1">
    <citation type="submission" date="2021-03" db="EMBL/GenBank/DDBJ databases">
        <title>Whole genome shotgun sequence of Actinoplanes consettensis NBRC 14913.</title>
        <authorList>
            <person name="Komaki H."/>
            <person name="Tamura T."/>
        </authorList>
    </citation>
    <scope>NUCLEOTIDE SEQUENCE</scope>
    <source>
        <strain evidence="2">NBRC 14913</strain>
    </source>
</reference>
<comment type="caution">
    <text evidence="2">The sequence shown here is derived from an EMBL/GenBank/DDBJ whole genome shotgun (WGS) entry which is preliminary data.</text>
</comment>
<keyword evidence="1" id="KW-0472">Membrane</keyword>
<sequence length="103" mass="11044">MDYVIVAALVANVLGVFALLLSSSGRGRRERLQLTAQLAALERKLDAVVTHLGVVIPGPSFPAVESLVRQGRRIEAIKLYREQTGADLLTAKNAVDMIGSGPY</sequence>
<feature type="transmembrane region" description="Helical" evidence="1">
    <location>
        <begin position="6"/>
        <end position="23"/>
    </location>
</feature>
<organism evidence="2 3">
    <name type="scientific">Winogradskya consettensis</name>
    <dbReference type="NCBI Taxonomy" id="113560"/>
    <lineage>
        <taxon>Bacteria</taxon>
        <taxon>Bacillati</taxon>
        <taxon>Actinomycetota</taxon>
        <taxon>Actinomycetes</taxon>
        <taxon>Micromonosporales</taxon>
        <taxon>Micromonosporaceae</taxon>
        <taxon>Winogradskya</taxon>
    </lineage>
</organism>
<protein>
    <recommendedName>
        <fullName evidence="4">Ribosomal protein L7/L12 C-terminal domain-containing protein</fullName>
    </recommendedName>
</protein>
<evidence type="ECO:0000313" key="3">
    <source>
        <dbReference type="Proteomes" id="UP000680865"/>
    </source>
</evidence>
<dbReference type="InterPro" id="IPR014719">
    <property type="entry name" value="Ribosomal_bL12_C/ClpS-like"/>
</dbReference>
<name>A0A919SXJ3_9ACTN</name>
<keyword evidence="3" id="KW-1185">Reference proteome</keyword>
<dbReference type="RefSeq" id="WP_213001092.1">
    <property type="nucleotide sequence ID" value="NZ_BAAATW010000001.1"/>
</dbReference>
<keyword evidence="1" id="KW-1133">Transmembrane helix</keyword>
<dbReference type="AlphaFoldDB" id="A0A919SXJ3"/>
<evidence type="ECO:0008006" key="4">
    <source>
        <dbReference type="Google" id="ProtNLM"/>
    </source>
</evidence>
<gene>
    <name evidence="2" type="ORF">Aco04nite_65830</name>
</gene>
<dbReference type="Gene3D" id="3.30.1390.10">
    <property type="match status" value="1"/>
</dbReference>
<accession>A0A919SXJ3</accession>
<proteinExistence type="predicted"/>
<keyword evidence="1" id="KW-0812">Transmembrane</keyword>
<evidence type="ECO:0000256" key="1">
    <source>
        <dbReference type="SAM" id="Phobius"/>
    </source>
</evidence>
<dbReference type="Proteomes" id="UP000680865">
    <property type="component" value="Unassembled WGS sequence"/>
</dbReference>
<evidence type="ECO:0000313" key="2">
    <source>
        <dbReference type="EMBL" id="GIM79504.1"/>
    </source>
</evidence>
<dbReference type="EMBL" id="BOQP01000039">
    <property type="protein sequence ID" value="GIM79504.1"/>
    <property type="molecule type" value="Genomic_DNA"/>
</dbReference>